<evidence type="ECO:0000313" key="7">
    <source>
        <dbReference type="EMBL" id="MDQ0188833.1"/>
    </source>
</evidence>
<name>A0ABT9XEW3_9BACL</name>
<dbReference type="InterPro" id="IPR046335">
    <property type="entry name" value="LacI/GalR-like_sensor"/>
</dbReference>
<evidence type="ECO:0000313" key="8">
    <source>
        <dbReference type="Proteomes" id="UP001232973"/>
    </source>
</evidence>
<keyword evidence="2" id="KW-0805">Transcription regulation</keyword>
<dbReference type="InterPro" id="IPR000843">
    <property type="entry name" value="HTH_LacI"/>
</dbReference>
<dbReference type="SMART" id="SM00354">
    <property type="entry name" value="HTH_LACI"/>
    <property type="match status" value="1"/>
</dbReference>
<dbReference type="PANTHER" id="PTHR30146">
    <property type="entry name" value="LACI-RELATED TRANSCRIPTIONAL REPRESSOR"/>
    <property type="match status" value="1"/>
</dbReference>
<dbReference type="Pfam" id="PF00356">
    <property type="entry name" value="LacI"/>
    <property type="match status" value="1"/>
</dbReference>
<keyword evidence="4" id="KW-0804">Transcription</keyword>
<accession>A0ABT9XEW3</accession>
<dbReference type="PROSITE" id="PS50943">
    <property type="entry name" value="HTH_CROC1"/>
    <property type="match status" value="1"/>
</dbReference>
<feature type="domain" description="HTH cro/C1-type" evidence="6">
    <location>
        <begin position="3"/>
        <end position="46"/>
    </location>
</feature>
<dbReference type="SUPFAM" id="SSF47413">
    <property type="entry name" value="lambda repressor-like DNA-binding domains"/>
    <property type="match status" value="1"/>
</dbReference>
<sequence>MATMADVAKLAGVSVMTVSRIISGNGKVKESTRKKVLRAMEEVNYIPKGYTRQLIQHEISTLVLIVPDITNPFFTFIARGMEDVAKKHGYRVFLANTDENLNKENQYIQMSIEFHADGVLIAPVGDDSKANLELLEKEGIPFVLIDREVEGIHVDLVKSDIIGSSKALVEHLISLGHRRIAIVTGPSNNGASRERLEGYLQAMALHNCPYSEAWIQHSAMTRDSDPKFIDELLKLDEPPTALFVANMFQYAHAINRLTELGLRVPEDMSIVGFGNSDYLAAVDSAFTSAVQPTYSFGSLGTQMLIERIEGLREAPRRIVLEANLVIRRSTAPLRSSTPVG</sequence>
<dbReference type="InterPro" id="IPR010982">
    <property type="entry name" value="Lambda_DNA-bd_dom_sf"/>
</dbReference>
<protein>
    <submittedName>
        <fullName evidence="7">LacI family transcriptional regulator</fullName>
    </submittedName>
</protein>
<gene>
    <name evidence="7" type="ORF">J2S03_000645</name>
</gene>
<dbReference type="CDD" id="cd01392">
    <property type="entry name" value="HTH_LacI"/>
    <property type="match status" value="1"/>
</dbReference>
<evidence type="ECO:0000259" key="6">
    <source>
        <dbReference type="PROSITE" id="PS50943"/>
    </source>
</evidence>
<dbReference type="EMBL" id="JAUSTP010000002">
    <property type="protein sequence ID" value="MDQ0188833.1"/>
    <property type="molecule type" value="Genomic_DNA"/>
</dbReference>
<dbReference type="Proteomes" id="UP001232973">
    <property type="component" value="Unassembled WGS sequence"/>
</dbReference>
<dbReference type="Gene3D" id="1.10.260.40">
    <property type="entry name" value="lambda repressor-like DNA-binding domains"/>
    <property type="match status" value="1"/>
</dbReference>
<keyword evidence="1" id="KW-0678">Repressor</keyword>
<evidence type="ECO:0000256" key="3">
    <source>
        <dbReference type="ARBA" id="ARBA00023125"/>
    </source>
</evidence>
<evidence type="ECO:0000256" key="2">
    <source>
        <dbReference type="ARBA" id="ARBA00023015"/>
    </source>
</evidence>
<dbReference type="PROSITE" id="PS00356">
    <property type="entry name" value="HTH_LACI_1"/>
    <property type="match status" value="1"/>
</dbReference>
<evidence type="ECO:0000256" key="4">
    <source>
        <dbReference type="ARBA" id="ARBA00023163"/>
    </source>
</evidence>
<dbReference type="PANTHER" id="PTHR30146:SF148">
    <property type="entry name" value="HTH-TYPE TRANSCRIPTIONAL REPRESSOR PURR-RELATED"/>
    <property type="match status" value="1"/>
</dbReference>
<dbReference type="Gene3D" id="3.40.50.2300">
    <property type="match status" value="2"/>
</dbReference>
<organism evidence="7 8">
    <name type="scientific">Alicyclobacillus cycloheptanicus</name>
    <dbReference type="NCBI Taxonomy" id="1457"/>
    <lineage>
        <taxon>Bacteria</taxon>
        <taxon>Bacillati</taxon>
        <taxon>Bacillota</taxon>
        <taxon>Bacilli</taxon>
        <taxon>Bacillales</taxon>
        <taxon>Alicyclobacillaceae</taxon>
        <taxon>Alicyclobacillus</taxon>
    </lineage>
</organism>
<evidence type="ECO:0000256" key="1">
    <source>
        <dbReference type="ARBA" id="ARBA00022491"/>
    </source>
</evidence>
<keyword evidence="3" id="KW-0238">DNA-binding</keyword>
<dbReference type="InterPro" id="IPR001387">
    <property type="entry name" value="Cro/C1-type_HTH"/>
</dbReference>
<dbReference type="Pfam" id="PF13377">
    <property type="entry name" value="Peripla_BP_3"/>
    <property type="match status" value="1"/>
</dbReference>
<keyword evidence="8" id="KW-1185">Reference proteome</keyword>
<feature type="domain" description="HTH lacI-type" evidence="5">
    <location>
        <begin position="2"/>
        <end position="56"/>
    </location>
</feature>
<dbReference type="PROSITE" id="PS50932">
    <property type="entry name" value="HTH_LACI_2"/>
    <property type="match status" value="1"/>
</dbReference>
<evidence type="ECO:0000259" key="5">
    <source>
        <dbReference type="PROSITE" id="PS50932"/>
    </source>
</evidence>
<dbReference type="InterPro" id="IPR028082">
    <property type="entry name" value="Peripla_BP_I"/>
</dbReference>
<comment type="caution">
    <text evidence="7">The sequence shown here is derived from an EMBL/GenBank/DDBJ whole genome shotgun (WGS) entry which is preliminary data.</text>
</comment>
<proteinExistence type="predicted"/>
<reference evidence="7 8" key="1">
    <citation type="submission" date="2023-07" db="EMBL/GenBank/DDBJ databases">
        <title>Genomic Encyclopedia of Type Strains, Phase IV (KMG-IV): sequencing the most valuable type-strain genomes for metagenomic binning, comparative biology and taxonomic classification.</title>
        <authorList>
            <person name="Goeker M."/>
        </authorList>
    </citation>
    <scope>NUCLEOTIDE SEQUENCE [LARGE SCALE GENOMIC DNA]</scope>
    <source>
        <strain evidence="7 8">DSM 4006</strain>
    </source>
</reference>
<dbReference type="SUPFAM" id="SSF53822">
    <property type="entry name" value="Periplasmic binding protein-like I"/>
    <property type="match status" value="1"/>
</dbReference>